<dbReference type="PANTHER" id="PTHR39569">
    <property type="entry name" value="INORGANIC TRIPHOSPHATASE"/>
    <property type="match status" value="1"/>
</dbReference>
<comment type="caution">
    <text evidence="3">The sequence shown here is derived from an EMBL/GenBank/DDBJ whole genome shotgun (WGS) entry which is preliminary data.</text>
</comment>
<keyword evidence="4" id="KW-1185">Reference proteome</keyword>
<dbReference type="PROSITE" id="PS51708">
    <property type="entry name" value="CHAD"/>
    <property type="match status" value="1"/>
</dbReference>
<dbReference type="InterPro" id="IPR007899">
    <property type="entry name" value="CHAD_dom"/>
</dbReference>
<accession>A0ABN1LE89</accession>
<dbReference type="InterPro" id="IPR023577">
    <property type="entry name" value="CYTH_domain"/>
</dbReference>
<feature type="domain" description="CHAD" evidence="2">
    <location>
        <begin position="221"/>
        <end position="478"/>
    </location>
</feature>
<dbReference type="RefSeq" id="WP_343857029.1">
    <property type="nucleotide sequence ID" value="NZ_BAAAFD010000002.1"/>
</dbReference>
<protein>
    <submittedName>
        <fullName evidence="3">Inorganic triphosphatase</fullName>
    </submittedName>
</protein>
<feature type="domain" description="CYTH" evidence="1">
    <location>
        <begin position="2"/>
        <end position="205"/>
    </location>
</feature>
<dbReference type="SUPFAM" id="SSF55154">
    <property type="entry name" value="CYTH-like phosphatases"/>
    <property type="match status" value="1"/>
</dbReference>
<dbReference type="Gene3D" id="2.40.320.10">
    <property type="entry name" value="Hypothetical Protein Pfu-838710-001"/>
    <property type="match status" value="1"/>
</dbReference>
<dbReference type="Proteomes" id="UP001500359">
    <property type="component" value="Unassembled WGS sequence"/>
</dbReference>
<dbReference type="PANTHER" id="PTHR39569:SF1">
    <property type="entry name" value="INORGANIC TRIPHOSPHATASE"/>
    <property type="match status" value="1"/>
</dbReference>
<name>A0ABN1LE89_9ALTE</name>
<dbReference type="SMART" id="SM01118">
    <property type="entry name" value="CYTH"/>
    <property type="match status" value="1"/>
</dbReference>
<dbReference type="Pfam" id="PF01928">
    <property type="entry name" value="CYTH"/>
    <property type="match status" value="1"/>
</dbReference>
<evidence type="ECO:0000313" key="3">
    <source>
        <dbReference type="EMBL" id="GAA0854267.1"/>
    </source>
</evidence>
<evidence type="ECO:0000313" key="4">
    <source>
        <dbReference type="Proteomes" id="UP001500359"/>
    </source>
</evidence>
<evidence type="ECO:0000259" key="2">
    <source>
        <dbReference type="PROSITE" id="PS51708"/>
    </source>
</evidence>
<sequence length="499" mass="57033">MEKEIELKILLPEGINEASLLSVLKGFAANIETSEFTLFNQYFDTPEWALSAHNIGLRVRSSEKGIEQTVKTAGRTVGGLHQRPEYNVAIDSLDPDLELFPADIWPESLSVSELQENIVQIFHTDFRRLAHLLRLSDGTDVELVFDKGDISTADNQTEICELELELKRGDIAVLFELAEKITSIAPTQLCNISKAGRGFLLARKALAPASESLGYVSLERGDTCEQAFVKALEYGLSFWQKAEYRYRHRRKIADLFDIHIGLKLTAACVNLYSDVLNAEELLDLRNALKLRLRKWAWIEQLRSIKSLRSKRGMYSKRLVQHAALISYLRGLQDGTLNLSRPDFLITHSDNTLLQLRLSKLLITKPWRQNNQRSKQNIRELASDKLAEIWQRVFESINGDSLTSQSYLQFEPLLDEALLVDRLVGDAFSSSKREAFCAPWQDIYEGMQELRTLNVLQNKLQDSDMENKTELLQWSELKKSTLVSVIKQSTLVAWEVEPYW</sequence>
<dbReference type="InterPro" id="IPR033469">
    <property type="entry name" value="CYTH-like_dom_sf"/>
</dbReference>
<proteinExistence type="predicted"/>
<dbReference type="EMBL" id="BAAAFD010000002">
    <property type="protein sequence ID" value="GAA0854267.1"/>
    <property type="molecule type" value="Genomic_DNA"/>
</dbReference>
<organism evidence="3 4">
    <name type="scientific">Aliiglaciecola litoralis</name>
    <dbReference type="NCBI Taxonomy" id="582857"/>
    <lineage>
        <taxon>Bacteria</taxon>
        <taxon>Pseudomonadati</taxon>
        <taxon>Pseudomonadota</taxon>
        <taxon>Gammaproteobacteria</taxon>
        <taxon>Alteromonadales</taxon>
        <taxon>Alteromonadaceae</taxon>
        <taxon>Aliiglaciecola</taxon>
    </lineage>
</organism>
<dbReference type="InterPro" id="IPR039013">
    <property type="entry name" value="YgiF"/>
</dbReference>
<gene>
    <name evidence="3" type="ORF">GCM10009114_09400</name>
</gene>
<dbReference type="PROSITE" id="PS51707">
    <property type="entry name" value="CYTH"/>
    <property type="match status" value="1"/>
</dbReference>
<evidence type="ECO:0000259" key="1">
    <source>
        <dbReference type="PROSITE" id="PS51707"/>
    </source>
</evidence>
<reference evidence="3 4" key="1">
    <citation type="journal article" date="2019" name="Int. J. Syst. Evol. Microbiol.">
        <title>The Global Catalogue of Microorganisms (GCM) 10K type strain sequencing project: providing services to taxonomists for standard genome sequencing and annotation.</title>
        <authorList>
            <consortium name="The Broad Institute Genomics Platform"/>
            <consortium name="The Broad Institute Genome Sequencing Center for Infectious Disease"/>
            <person name="Wu L."/>
            <person name="Ma J."/>
        </authorList>
    </citation>
    <scope>NUCLEOTIDE SEQUENCE [LARGE SCALE GENOMIC DNA]</scope>
    <source>
        <strain evidence="3 4">JCM 15896</strain>
    </source>
</reference>
<dbReference type="CDD" id="cd07756">
    <property type="entry name" value="CYTH-like_Pase_CHAD"/>
    <property type="match status" value="1"/>
</dbReference>